<protein>
    <submittedName>
        <fullName evidence="4">Slipin family protein</fullName>
    </submittedName>
</protein>
<sequence>MAQIKQGLVFTTVVVTQNELALMFRDEQFEAVLAPGKHRFVNASKALTWQVFDTKGLYFTDANAQRLVRENAELQEHIQFWQLASNEAGLLYVDGQMRGIVAPGDKLFLWKAAGELRLERINLDEQLSVNTGVLTDIKNRGLNAATNLIASAAVVRRVPVLEARVMANHVGLLMVDGALQEVLQPGVYGFWQLSQHVEVKVFDLRKQTLEVAGQEILTKDRVSIRINLTATIKVEDAVLAAEQVDDINAFIYKSVQLALREAVGTKTLDDLLADKLYVNETVSALVSDELHQVGVRLCRVGVKDIILPGEIKTILNKVVEAQKSAEANVIKRREETAATRSLHNTAKMMEGNTTLLRLKELEALEKVSERVGSLNVYGGLEQLLTQTVKLS</sequence>
<gene>
    <name evidence="4" type="ORF">QTP81_07955</name>
</gene>
<dbReference type="RefSeq" id="WP_289364822.1">
    <property type="nucleotide sequence ID" value="NZ_JAUCBP010000007.1"/>
</dbReference>
<dbReference type="EMBL" id="JAUCBP010000007">
    <property type="protein sequence ID" value="MDM7860526.1"/>
    <property type="molecule type" value="Genomic_DNA"/>
</dbReference>
<dbReference type="InterPro" id="IPR001972">
    <property type="entry name" value="Stomatin_HflK_fam"/>
</dbReference>
<evidence type="ECO:0000256" key="1">
    <source>
        <dbReference type="ARBA" id="ARBA00004167"/>
    </source>
</evidence>
<proteinExistence type="inferred from homology"/>
<dbReference type="CDD" id="cd13438">
    <property type="entry name" value="SPFH_eoslipins_u2"/>
    <property type="match status" value="1"/>
</dbReference>
<accession>A0ABT7SWF8</accession>
<comment type="subcellular location">
    <subcellularLocation>
        <location evidence="1">Membrane</location>
        <topology evidence="1">Single-pass membrane protein</topology>
    </subcellularLocation>
</comment>
<dbReference type="Proteomes" id="UP001234343">
    <property type="component" value="Unassembled WGS sequence"/>
</dbReference>
<dbReference type="Pfam" id="PF01145">
    <property type="entry name" value="Band_7"/>
    <property type="match status" value="1"/>
</dbReference>
<dbReference type="PRINTS" id="PR00721">
    <property type="entry name" value="STOMATIN"/>
</dbReference>
<dbReference type="Gene3D" id="6.10.250.2090">
    <property type="match status" value="1"/>
</dbReference>
<dbReference type="PANTHER" id="PTHR10264">
    <property type="entry name" value="BAND 7 PROTEIN-RELATED"/>
    <property type="match status" value="1"/>
</dbReference>
<reference evidence="4 5" key="1">
    <citation type="submission" date="2023-06" db="EMBL/GenBank/DDBJ databases">
        <title>Alteromonas sp. ASW11-36 isolated from intertidal sand.</title>
        <authorList>
            <person name="Li Y."/>
        </authorList>
    </citation>
    <scope>NUCLEOTIDE SEQUENCE [LARGE SCALE GENOMIC DNA]</scope>
    <source>
        <strain evidence="4 5">ASW11-36</strain>
    </source>
</reference>
<dbReference type="InterPro" id="IPR001107">
    <property type="entry name" value="Band_7"/>
</dbReference>
<dbReference type="Gene3D" id="3.30.479.30">
    <property type="entry name" value="Band 7 domain"/>
    <property type="match status" value="1"/>
</dbReference>
<organism evidence="4 5">
    <name type="scientific">Alteromonas arenosi</name>
    <dbReference type="NCBI Taxonomy" id="3055817"/>
    <lineage>
        <taxon>Bacteria</taxon>
        <taxon>Pseudomonadati</taxon>
        <taxon>Pseudomonadota</taxon>
        <taxon>Gammaproteobacteria</taxon>
        <taxon>Alteromonadales</taxon>
        <taxon>Alteromonadaceae</taxon>
        <taxon>Alteromonas/Salinimonas group</taxon>
        <taxon>Alteromonas</taxon>
    </lineage>
</organism>
<evidence type="ECO:0000256" key="2">
    <source>
        <dbReference type="ARBA" id="ARBA00008164"/>
    </source>
</evidence>
<feature type="domain" description="Band 7" evidence="3">
    <location>
        <begin position="160"/>
        <end position="319"/>
    </location>
</feature>
<evidence type="ECO:0000313" key="4">
    <source>
        <dbReference type="EMBL" id="MDM7860526.1"/>
    </source>
</evidence>
<dbReference type="SUPFAM" id="SSF117892">
    <property type="entry name" value="Band 7/SPFH domain"/>
    <property type="match status" value="1"/>
</dbReference>
<evidence type="ECO:0000259" key="3">
    <source>
        <dbReference type="SMART" id="SM00244"/>
    </source>
</evidence>
<dbReference type="InterPro" id="IPR043202">
    <property type="entry name" value="Band-7_stomatin-like"/>
</dbReference>
<dbReference type="InterPro" id="IPR036013">
    <property type="entry name" value="Band_7/SPFH_dom_sf"/>
</dbReference>
<dbReference type="PANTHER" id="PTHR10264:SF83">
    <property type="entry name" value="BLL5629 PROTEIN"/>
    <property type="match status" value="1"/>
</dbReference>
<comment type="caution">
    <text evidence="4">The sequence shown here is derived from an EMBL/GenBank/DDBJ whole genome shotgun (WGS) entry which is preliminary data.</text>
</comment>
<evidence type="ECO:0000313" key="5">
    <source>
        <dbReference type="Proteomes" id="UP001234343"/>
    </source>
</evidence>
<comment type="similarity">
    <text evidence="2">Belongs to the band 7/mec-2 family.</text>
</comment>
<name>A0ABT7SWF8_9ALTE</name>
<keyword evidence="5" id="KW-1185">Reference proteome</keyword>
<dbReference type="SMART" id="SM00244">
    <property type="entry name" value="PHB"/>
    <property type="match status" value="1"/>
</dbReference>